<dbReference type="Pfam" id="PF16558">
    <property type="entry name" value="AZUL"/>
    <property type="match status" value="1"/>
</dbReference>
<reference evidence="6 7" key="1">
    <citation type="submission" date="2024-03" db="EMBL/GenBank/DDBJ databases">
        <authorList>
            <person name="Brejova B."/>
        </authorList>
    </citation>
    <scope>NUCLEOTIDE SEQUENCE [LARGE SCALE GENOMIC DNA]</scope>
    <source>
        <strain evidence="6 7">CBS 14171</strain>
    </source>
</reference>
<dbReference type="PANTHER" id="PTHR12555:SF15">
    <property type="entry name" value="FUSION DEGRADATION PROTEIN (UFD1), PUTATIVE (AFU_ORTHOLOGUE AFUA_4G04640)-RELATED"/>
    <property type="match status" value="1"/>
</dbReference>
<feature type="region of interest" description="Disordered" evidence="3">
    <location>
        <begin position="278"/>
        <end position="308"/>
    </location>
</feature>
<proteinExistence type="inferred from homology"/>
<evidence type="ECO:0000256" key="3">
    <source>
        <dbReference type="SAM" id="MobiDB-lite"/>
    </source>
</evidence>
<dbReference type="InterPro" id="IPR042299">
    <property type="entry name" value="Ufd1-like_Nn"/>
</dbReference>
<dbReference type="GeneID" id="92211302"/>
<dbReference type="EMBL" id="OZ022412">
    <property type="protein sequence ID" value="CAK9442363.1"/>
    <property type="molecule type" value="Genomic_DNA"/>
</dbReference>
<dbReference type="PANTHER" id="PTHR12555">
    <property type="entry name" value="UBIQUITIN FUSION DEGRADATON PROTEIN 1"/>
    <property type="match status" value="1"/>
</dbReference>
<dbReference type="RefSeq" id="XP_066833044.1">
    <property type="nucleotide sequence ID" value="XM_066976513.1"/>
</dbReference>
<evidence type="ECO:0000259" key="4">
    <source>
        <dbReference type="Pfam" id="PF03152"/>
    </source>
</evidence>
<dbReference type="Gene3D" id="2.40.40.50">
    <property type="entry name" value="Ubiquitin fusion degradation protein UFD1, N-terminal domain"/>
    <property type="match status" value="1"/>
</dbReference>
<organism evidence="6 7">
    <name type="scientific">Lodderomyces beijingensis</name>
    <dbReference type="NCBI Taxonomy" id="1775926"/>
    <lineage>
        <taxon>Eukaryota</taxon>
        <taxon>Fungi</taxon>
        <taxon>Dikarya</taxon>
        <taxon>Ascomycota</taxon>
        <taxon>Saccharomycotina</taxon>
        <taxon>Pichiomycetes</taxon>
        <taxon>Debaryomycetaceae</taxon>
        <taxon>Candida/Lodderomyces clade</taxon>
        <taxon>Lodderomyces</taxon>
    </lineage>
</organism>
<evidence type="ECO:0000313" key="7">
    <source>
        <dbReference type="Proteomes" id="UP001497383"/>
    </source>
</evidence>
<evidence type="ECO:0000259" key="5">
    <source>
        <dbReference type="Pfam" id="PF16558"/>
    </source>
</evidence>
<dbReference type="InterPro" id="IPR004854">
    <property type="entry name" value="Ufd1-like"/>
</dbReference>
<keyword evidence="2" id="KW-0833">Ubl conjugation pathway</keyword>
<accession>A0ABP0ZX69</accession>
<dbReference type="InterPro" id="IPR055417">
    <property type="entry name" value="UFD1_N1"/>
</dbReference>
<evidence type="ECO:0000256" key="2">
    <source>
        <dbReference type="ARBA" id="ARBA00022786"/>
    </source>
</evidence>
<dbReference type="InterPro" id="IPR042556">
    <property type="entry name" value="AZUL_sf"/>
</dbReference>
<dbReference type="Gene3D" id="3.10.330.10">
    <property type="match status" value="1"/>
</dbReference>
<protein>
    <recommendedName>
        <fullName evidence="8">Ubiquitin-protein ligase E3A N-terminal zinc-binding domain-containing protein</fullName>
    </recommendedName>
</protein>
<evidence type="ECO:0000313" key="6">
    <source>
        <dbReference type="EMBL" id="CAK9442363.1"/>
    </source>
</evidence>
<dbReference type="Pfam" id="PF03152">
    <property type="entry name" value="UFD1_N1"/>
    <property type="match status" value="1"/>
</dbReference>
<dbReference type="InterPro" id="IPR032353">
    <property type="entry name" value="AZUL"/>
</dbReference>
<dbReference type="Pfam" id="PF23580">
    <property type="entry name" value="Znf_XAF1_N"/>
    <property type="match status" value="1"/>
</dbReference>
<evidence type="ECO:0008006" key="8">
    <source>
        <dbReference type="Google" id="ProtNLM"/>
    </source>
</evidence>
<feature type="domain" description="Ubiquitin fusion degradation protein UFD1 N-terminal subdomain 1" evidence="4">
    <location>
        <begin position="18"/>
        <end position="90"/>
    </location>
</feature>
<name>A0ABP0ZX69_9ASCO</name>
<comment type="similarity">
    <text evidence="1">Belongs to the UFD1 family.</text>
</comment>
<dbReference type="Proteomes" id="UP001497383">
    <property type="component" value="Chromosome 8"/>
</dbReference>
<gene>
    <name evidence="6" type="ORF">LODBEIA_P61060</name>
</gene>
<sequence length="691" mass="78366">MSLSFQLNVVADETAHLPPYSDKCILPQSILESITHQFSDKIATGEPLIFRLSSCDAPHSRSLHVGVREFTAPENCIIMPTSILARLQRPLTISIELEFTIAKAKSVKIKPKMFYPNITDYKFFFEATITKFYTLVQLGELTIETGGLRYEFLVEEINGGEVQVASLINTDVVLDVVPLDDTMAQRQLDRSKSMMEREPVTLHKGDRLALQLKPILQSSGEVPLVYKWDRAAGGDVEFQIRNVGGNIEDVFNVDLIVGDQFCGLENWQLSTLDQDSKLQEKSESGEAVGKQLRQPGISKSSKTSKDGDSDSAFVYVTPFAWHSGVEVELIVKDPHETQSNGTAHDAKDTTQARCSNCLKSIPRDKLQLHELHCLRNNVRCPQCNAIFHKCIPAAHWHCEAHPCNSNKVHGNTEFTKFKHQKLYHTPQTCSCRQEFPNFFQLVQHKSSDCAEKLHQCRFCMLILAQGKPSYESVYNNMSQHEFECGNKTVECVKCDQIIRHKDLQKHLQVHQLDKANWNASFVFEKCRNANCVNQNSSENLLGLCSMCYGPLFVSQHDATHLKLQQRLERRYVLQMTKGCGSPWCNNEYCKVNSSFTIQEALGVINSKLLKRVQHPTLPINAKEPPTTGSGKNDFWFCVSQSVAAKNVLYQLLLCEDQYEPKILLKALQQNTDDESKIREWLEEHGVKKRID</sequence>
<dbReference type="Gene3D" id="6.10.130.10">
    <property type="entry name" value="Ubiquitin-protein ligase E3A, N-terminal zinc-binding domain (AZUL)"/>
    <property type="match status" value="1"/>
</dbReference>
<keyword evidence="7" id="KW-1185">Reference proteome</keyword>
<evidence type="ECO:0000256" key="1">
    <source>
        <dbReference type="ARBA" id="ARBA00006043"/>
    </source>
</evidence>
<feature type="domain" description="Ubiquitin-protein ligase E3A N-terminal zinc-binding" evidence="5">
    <location>
        <begin position="566"/>
        <end position="597"/>
    </location>
</feature>